<evidence type="ECO:0000313" key="2">
    <source>
        <dbReference type="EMBL" id="MDY3561679.1"/>
    </source>
</evidence>
<dbReference type="Proteomes" id="UP001272242">
    <property type="component" value="Unassembled WGS sequence"/>
</dbReference>
<sequence length="60" mass="6511">MTPNTTVTRTAATAQTAEAETLLRDLAYVLKLTRRVKEEMTADRAPVQPKPGTADRALVA</sequence>
<name>A0ABU5F3B1_9BACT</name>
<comment type="caution">
    <text evidence="2">The sequence shown here is derived from an EMBL/GenBank/DDBJ whole genome shotgun (WGS) entry which is preliminary data.</text>
</comment>
<dbReference type="EMBL" id="JAXBLV010000199">
    <property type="protein sequence ID" value="MDY3561679.1"/>
    <property type="molecule type" value="Genomic_DNA"/>
</dbReference>
<protein>
    <submittedName>
        <fullName evidence="2">Uncharacterized protein</fullName>
    </submittedName>
</protein>
<evidence type="ECO:0000256" key="1">
    <source>
        <dbReference type="SAM" id="MobiDB-lite"/>
    </source>
</evidence>
<organism evidence="2 3">
    <name type="scientific">Gemmata algarum</name>
    <dbReference type="NCBI Taxonomy" id="2975278"/>
    <lineage>
        <taxon>Bacteria</taxon>
        <taxon>Pseudomonadati</taxon>
        <taxon>Planctomycetota</taxon>
        <taxon>Planctomycetia</taxon>
        <taxon>Gemmatales</taxon>
        <taxon>Gemmataceae</taxon>
        <taxon>Gemmata</taxon>
    </lineage>
</organism>
<keyword evidence="3" id="KW-1185">Reference proteome</keyword>
<feature type="region of interest" description="Disordered" evidence="1">
    <location>
        <begin position="39"/>
        <end position="60"/>
    </location>
</feature>
<gene>
    <name evidence="2" type="ORF">R5W23_002960</name>
</gene>
<reference evidence="3" key="1">
    <citation type="journal article" date="2023" name="Mar. Drugs">
        <title>Gemmata algarum, a Novel Planctomycete Isolated from an Algal Mat, Displays Antimicrobial Activity.</title>
        <authorList>
            <person name="Kumar G."/>
            <person name="Kallscheuer N."/>
            <person name="Kashif M."/>
            <person name="Ahamad S."/>
            <person name="Jagadeeshwari U."/>
            <person name="Pannikurungottu S."/>
            <person name="Haufschild T."/>
            <person name="Kabuu M."/>
            <person name="Sasikala C."/>
            <person name="Jogler C."/>
            <person name="Ramana C."/>
        </authorList>
    </citation>
    <scope>NUCLEOTIDE SEQUENCE [LARGE SCALE GENOMIC DNA]</scope>
    <source>
        <strain evidence="3">JC673</strain>
    </source>
</reference>
<evidence type="ECO:0000313" key="3">
    <source>
        <dbReference type="Proteomes" id="UP001272242"/>
    </source>
</evidence>
<proteinExistence type="predicted"/>
<accession>A0ABU5F3B1</accession>
<dbReference type="RefSeq" id="WP_320688048.1">
    <property type="nucleotide sequence ID" value="NZ_JAXBLV010000199.1"/>
</dbReference>